<comment type="caution">
    <text evidence="1">The sequence shown here is derived from an EMBL/GenBank/DDBJ whole genome shotgun (WGS) entry which is preliminary data.</text>
</comment>
<proteinExistence type="predicted"/>
<protein>
    <submittedName>
        <fullName evidence="1">Uncharacterized protein</fullName>
    </submittedName>
</protein>
<accession>A0AAE1AE46</accession>
<gene>
    <name evidence="1" type="ORF">RRG08_045617</name>
</gene>
<evidence type="ECO:0000313" key="2">
    <source>
        <dbReference type="Proteomes" id="UP001283361"/>
    </source>
</evidence>
<keyword evidence="2" id="KW-1185">Reference proteome</keyword>
<organism evidence="1 2">
    <name type="scientific">Elysia crispata</name>
    <name type="common">lettuce slug</name>
    <dbReference type="NCBI Taxonomy" id="231223"/>
    <lineage>
        <taxon>Eukaryota</taxon>
        <taxon>Metazoa</taxon>
        <taxon>Spiralia</taxon>
        <taxon>Lophotrochozoa</taxon>
        <taxon>Mollusca</taxon>
        <taxon>Gastropoda</taxon>
        <taxon>Heterobranchia</taxon>
        <taxon>Euthyneura</taxon>
        <taxon>Panpulmonata</taxon>
        <taxon>Sacoglossa</taxon>
        <taxon>Placobranchoidea</taxon>
        <taxon>Plakobranchidae</taxon>
        <taxon>Elysia</taxon>
    </lineage>
</organism>
<name>A0AAE1AE46_9GAST</name>
<evidence type="ECO:0000313" key="1">
    <source>
        <dbReference type="EMBL" id="KAK3785396.1"/>
    </source>
</evidence>
<dbReference type="EMBL" id="JAWDGP010002132">
    <property type="protein sequence ID" value="KAK3785396.1"/>
    <property type="molecule type" value="Genomic_DNA"/>
</dbReference>
<reference evidence="1" key="1">
    <citation type="journal article" date="2023" name="G3 (Bethesda)">
        <title>A reference genome for the long-term kleptoplast-retaining sea slug Elysia crispata morphotype clarki.</title>
        <authorList>
            <person name="Eastman K.E."/>
            <person name="Pendleton A.L."/>
            <person name="Shaikh M.A."/>
            <person name="Suttiyut T."/>
            <person name="Ogas R."/>
            <person name="Tomko P."/>
            <person name="Gavelis G."/>
            <person name="Widhalm J.R."/>
            <person name="Wisecaver J.H."/>
        </authorList>
    </citation>
    <scope>NUCLEOTIDE SEQUENCE</scope>
    <source>
        <strain evidence="1">ECLA1</strain>
    </source>
</reference>
<dbReference type="AlphaFoldDB" id="A0AAE1AE46"/>
<sequence length="91" mass="9706">MNVCHLKTSSKGETVIVKLTGLLYLQKMSLSRPADGVTIWAADGVTIWAADGATVRANRCVTMSASRCCHCVGHPMLTLCRAADNVTISAR</sequence>
<dbReference type="Proteomes" id="UP001283361">
    <property type="component" value="Unassembled WGS sequence"/>
</dbReference>